<feature type="transmembrane region" description="Helical" evidence="1">
    <location>
        <begin position="118"/>
        <end position="139"/>
    </location>
</feature>
<dbReference type="Proteomes" id="UP000694044">
    <property type="component" value="Unassembled WGS sequence"/>
</dbReference>
<name>A0A8T1WC66_9STRA</name>
<dbReference type="AlphaFoldDB" id="A0A8T1WC66"/>
<organism evidence="2 3">
    <name type="scientific">Phytophthora pseudosyringae</name>
    <dbReference type="NCBI Taxonomy" id="221518"/>
    <lineage>
        <taxon>Eukaryota</taxon>
        <taxon>Sar</taxon>
        <taxon>Stramenopiles</taxon>
        <taxon>Oomycota</taxon>
        <taxon>Peronosporomycetes</taxon>
        <taxon>Peronosporales</taxon>
        <taxon>Peronosporaceae</taxon>
        <taxon>Phytophthora</taxon>
    </lineage>
</organism>
<feature type="transmembrane region" description="Helical" evidence="1">
    <location>
        <begin position="145"/>
        <end position="165"/>
    </location>
</feature>
<keyword evidence="3" id="KW-1185">Reference proteome</keyword>
<evidence type="ECO:0000313" key="3">
    <source>
        <dbReference type="Proteomes" id="UP000694044"/>
    </source>
</evidence>
<feature type="transmembrane region" description="Helical" evidence="1">
    <location>
        <begin position="313"/>
        <end position="331"/>
    </location>
</feature>
<comment type="caution">
    <text evidence="2">The sequence shown here is derived from an EMBL/GenBank/DDBJ whole genome shotgun (WGS) entry which is preliminary data.</text>
</comment>
<protein>
    <recommendedName>
        <fullName evidence="4">Transmembrane protein</fullName>
    </recommendedName>
</protein>
<evidence type="ECO:0000256" key="1">
    <source>
        <dbReference type="SAM" id="Phobius"/>
    </source>
</evidence>
<keyword evidence="1" id="KW-0472">Membrane</keyword>
<gene>
    <name evidence="2" type="ORF">PHYPSEUDO_006091</name>
</gene>
<dbReference type="EMBL" id="JAGDFM010000025">
    <property type="protein sequence ID" value="KAG7390956.1"/>
    <property type="molecule type" value="Genomic_DNA"/>
</dbReference>
<accession>A0A8T1WC66</accession>
<keyword evidence="1" id="KW-1133">Transmembrane helix</keyword>
<proteinExistence type="predicted"/>
<keyword evidence="1" id="KW-0812">Transmembrane</keyword>
<dbReference type="OrthoDB" id="123933at2759"/>
<sequence>MAKKRRHVAAPAAYRASAAANREVSVDYESIAKTLDTLGGYYDQLSADVVGIPASLERTLLLHSLVVLVVQNAHMVVQSVSTAQIALAVGSAVWLTRKSFVAMFLPHVAFQAGSGREVALRSMVFILTLGGVGTVYYRVEEPLNTLQLAAFAVLFLLDVVSMYFVRSAKGRLTRRQVVLSAVEVTNLVACFSICQNYKKGWIYDDIAFALTAATAFVHVVVLLTAKYVVLCCFSSDTNGAFVRTQQRGAKLMEDIWQDIDRFEPKQLLLGTSKKKKTKSKFRAGSSKTVISCSDGSADPALQKKQSVFKEPSVQLAILTLFQMLLLVSQLVLSAFVIYSWEMISALMLSSSHVLWTLGQVRRKVLSRRTIGSAGQRLKTE</sequence>
<evidence type="ECO:0000313" key="2">
    <source>
        <dbReference type="EMBL" id="KAG7390956.1"/>
    </source>
</evidence>
<evidence type="ECO:0008006" key="4">
    <source>
        <dbReference type="Google" id="ProtNLM"/>
    </source>
</evidence>
<feature type="transmembrane region" description="Helical" evidence="1">
    <location>
        <begin position="206"/>
        <end position="225"/>
    </location>
</feature>
<reference evidence="2" key="1">
    <citation type="submission" date="2021-02" db="EMBL/GenBank/DDBJ databases">
        <authorList>
            <person name="Palmer J.M."/>
        </authorList>
    </citation>
    <scope>NUCLEOTIDE SEQUENCE</scope>
    <source>
        <strain evidence="2">SCRP734</strain>
    </source>
</reference>